<sequence>MQHYTKNLISFSEIPKSESTPYHIYRFSQSHWILESVFLVKSHYKSKIIILVMSIRYIKGKGMLNHEILVEVWNDTISWYIERCRSWAILVDLMRMEDDPDKKLDLLDKAYGLWGHIWHEQDLVMIFSHMLLQKLKNTSDVHLHISYKLKPENFSVIRSFNKKLSKALITLRKDLSMKRTWFPEIDLIVTEDKPPFLYCIEFKYYHYFPTTWNIIEDLKRKIVILTTLKKYGVCKDVGIFLLDDEICRKNKELCNEINEVLNKANSLMILSYYVKYEELLNVLAKISSKS</sequence>
<proteinExistence type="predicted"/>
<dbReference type="Proteomes" id="UP000693941">
    <property type="component" value="Chromosome"/>
</dbReference>
<keyword evidence="3" id="KW-1185">Reference proteome</keyword>
<reference evidence="2 3" key="1">
    <citation type="journal article" date="2021" name="Environ. Microbiol.">
        <title>New insights into the diversity and evolution of the archaeal mobilome from three complete genomes of Saccharolobus shibatae.</title>
        <authorList>
            <person name="Medvedeva S."/>
            <person name="Brandt D."/>
            <person name="Cvirkaite-Krupovic V."/>
            <person name="Liu Y."/>
            <person name="Severinov K."/>
            <person name="Ishino S."/>
            <person name="Ishino Y."/>
            <person name="Prangishvili D."/>
            <person name="Kalinowski J."/>
            <person name="Krupovic M."/>
        </authorList>
    </citation>
    <scope>NUCLEOTIDE SEQUENCE [LARGE SCALE GENOMIC DNA]</scope>
    <source>
        <strain evidence="1">BEU9</strain>
        <strain evidence="2 3">S38A</strain>
    </source>
</reference>
<dbReference type="EMBL" id="CP077713">
    <property type="protein sequence ID" value="QXJ33759.1"/>
    <property type="molecule type" value="Genomic_DNA"/>
</dbReference>
<evidence type="ECO:0000313" key="3">
    <source>
        <dbReference type="Proteomes" id="UP000694036"/>
    </source>
</evidence>
<name>A0A8F5BYK8_9CREN</name>
<evidence type="ECO:0000313" key="2">
    <source>
        <dbReference type="EMBL" id="QXJ33759.1"/>
    </source>
</evidence>
<dbReference type="EMBL" id="CP077715">
    <property type="protein sequence ID" value="QXJ30734.1"/>
    <property type="molecule type" value="Genomic_DNA"/>
</dbReference>
<gene>
    <name evidence="1" type="ORF">J5U21_00383</name>
    <name evidence="2" type="ORF">J5U22_00304</name>
</gene>
<evidence type="ECO:0000313" key="1">
    <source>
        <dbReference type="EMBL" id="QXJ30734.1"/>
    </source>
</evidence>
<protein>
    <submittedName>
        <fullName evidence="2">Uncharacterized protein</fullName>
    </submittedName>
</protein>
<dbReference type="Proteomes" id="UP000694036">
    <property type="component" value="Chromosome"/>
</dbReference>
<organism evidence="2 3">
    <name type="scientific">Saccharolobus shibatae</name>
    <dbReference type="NCBI Taxonomy" id="2286"/>
    <lineage>
        <taxon>Archaea</taxon>
        <taxon>Thermoproteota</taxon>
        <taxon>Thermoprotei</taxon>
        <taxon>Sulfolobales</taxon>
        <taxon>Sulfolobaceae</taxon>
        <taxon>Saccharolobus</taxon>
    </lineage>
</organism>
<accession>A0A8F5BYK8</accession>
<dbReference type="AlphaFoldDB" id="A0A8F5BYK8"/>